<evidence type="ECO:0000313" key="5">
    <source>
        <dbReference type="Proteomes" id="UP000075502"/>
    </source>
</evidence>
<feature type="transmembrane region" description="Helical" evidence="2">
    <location>
        <begin position="246"/>
        <end position="270"/>
    </location>
</feature>
<keyword evidence="2" id="KW-1133">Transmembrane helix</keyword>
<reference evidence="4 5" key="1">
    <citation type="submission" date="2014-02" db="EMBL/GenBank/DDBJ databases">
        <title>The small core and large imbalanced accessory genome model reveals a collaborative survival strategy of Sorangium cellulosum strains in nature.</title>
        <authorList>
            <person name="Han K."/>
            <person name="Peng R."/>
            <person name="Blom J."/>
            <person name="Li Y.-Z."/>
        </authorList>
    </citation>
    <scope>NUCLEOTIDE SEQUENCE [LARGE SCALE GENOMIC DNA]</scope>
    <source>
        <strain evidence="4 5">So0007-03</strain>
    </source>
</reference>
<evidence type="ECO:0000256" key="1">
    <source>
        <dbReference type="SAM" id="MobiDB-lite"/>
    </source>
</evidence>
<keyword evidence="2" id="KW-0472">Membrane</keyword>
<accession>A0A150TRM6</accession>
<comment type="caution">
    <text evidence="4">The sequence shown here is derived from an EMBL/GenBank/DDBJ whole genome shotgun (WGS) entry which is preliminary data.</text>
</comment>
<sequence>MRALARASAFALFLAGSWASPRAHARGQDVLAMFDEAMRLREQGKCDRAVPLFLAAQKIDETLIPTEYYLAECYEKLGETASAWSRYVRVAAKCQQRGYTEQERFARKRAAALEKRLSHLVLTVPAEVSALPGLEIRCDGDLLDSAAWSAPAPVNPGKHIIEVRATGRQDVTLIVDTDGPGTTREVEVPLPPPLPAEPLPAKEEPAPPPSAASSEAPPPPRSAAPAVSLSERPSPPRSQGSFRRTAALWLGGVGLASVAGGVATGAVAIARTDTLRERLQAQRTAAEKGEALAVANVSTGLFVAGGILVGGAAVLLLTSPSPSTTRGTGLVFAPMLGPGAAGGTARGAF</sequence>
<keyword evidence="3" id="KW-0732">Signal</keyword>
<proteinExistence type="predicted"/>
<feature type="compositionally biased region" description="Pro residues" evidence="1">
    <location>
        <begin position="206"/>
        <end position="222"/>
    </location>
</feature>
<evidence type="ECO:0000256" key="2">
    <source>
        <dbReference type="SAM" id="Phobius"/>
    </source>
</evidence>
<feature type="region of interest" description="Disordered" evidence="1">
    <location>
        <begin position="171"/>
        <end position="241"/>
    </location>
</feature>
<name>A0A150TRM6_SORCE</name>
<dbReference type="InterPro" id="IPR011990">
    <property type="entry name" value="TPR-like_helical_dom_sf"/>
</dbReference>
<dbReference type="AlphaFoldDB" id="A0A150TRM6"/>
<protein>
    <recommendedName>
        <fullName evidence="6">PEGA domain-containing protein</fullName>
    </recommendedName>
</protein>
<evidence type="ECO:0000313" key="4">
    <source>
        <dbReference type="EMBL" id="KYG07345.1"/>
    </source>
</evidence>
<organism evidence="4 5">
    <name type="scientific">Sorangium cellulosum</name>
    <name type="common">Polyangium cellulosum</name>
    <dbReference type="NCBI Taxonomy" id="56"/>
    <lineage>
        <taxon>Bacteria</taxon>
        <taxon>Pseudomonadati</taxon>
        <taxon>Myxococcota</taxon>
        <taxon>Polyangia</taxon>
        <taxon>Polyangiales</taxon>
        <taxon>Polyangiaceae</taxon>
        <taxon>Sorangium</taxon>
    </lineage>
</organism>
<feature type="compositionally biased region" description="Pro residues" evidence="1">
    <location>
        <begin position="189"/>
        <end position="198"/>
    </location>
</feature>
<dbReference type="Proteomes" id="UP000075502">
    <property type="component" value="Unassembled WGS sequence"/>
</dbReference>
<keyword evidence="2" id="KW-0812">Transmembrane</keyword>
<dbReference type="EMBL" id="JEME01001371">
    <property type="protein sequence ID" value="KYG07345.1"/>
    <property type="molecule type" value="Genomic_DNA"/>
</dbReference>
<dbReference type="Gene3D" id="1.25.40.10">
    <property type="entry name" value="Tetratricopeptide repeat domain"/>
    <property type="match status" value="1"/>
</dbReference>
<dbReference type="SUPFAM" id="SSF48452">
    <property type="entry name" value="TPR-like"/>
    <property type="match status" value="1"/>
</dbReference>
<evidence type="ECO:0008006" key="6">
    <source>
        <dbReference type="Google" id="ProtNLM"/>
    </source>
</evidence>
<evidence type="ECO:0000256" key="3">
    <source>
        <dbReference type="SAM" id="SignalP"/>
    </source>
</evidence>
<feature type="transmembrane region" description="Helical" evidence="2">
    <location>
        <begin position="291"/>
        <end position="317"/>
    </location>
</feature>
<feature type="signal peptide" evidence="3">
    <location>
        <begin position="1"/>
        <end position="25"/>
    </location>
</feature>
<gene>
    <name evidence="4" type="ORF">BE21_29800</name>
</gene>
<feature type="chain" id="PRO_5007569806" description="PEGA domain-containing protein" evidence="3">
    <location>
        <begin position="26"/>
        <end position="349"/>
    </location>
</feature>